<dbReference type="EMBL" id="QGNW01000006">
    <property type="protein sequence ID" value="RVX20530.1"/>
    <property type="molecule type" value="Genomic_DNA"/>
</dbReference>
<accession>A0A438KH62</accession>
<evidence type="ECO:0000313" key="2">
    <source>
        <dbReference type="Proteomes" id="UP000288805"/>
    </source>
</evidence>
<dbReference type="Proteomes" id="UP000288805">
    <property type="component" value="Unassembled WGS sequence"/>
</dbReference>
<organism evidence="1 2">
    <name type="scientific">Vitis vinifera</name>
    <name type="common">Grape</name>
    <dbReference type="NCBI Taxonomy" id="29760"/>
    <lineage>
        <taxon>Eukaryota</taxon>
        <taxon>Viridiplantae</taxon>
        <taxon>Streptophyta</taxon>
        <taxon>Embryophyta</taxon>
        <taxon>Tracheophyta</taxon>
        <taxon>Spermatophyta</taxon>
        <taxon>Magnoliopsida</taxon>
        <taxon>eudicotyledons</taxon>
        <taxon>Gunneridae</taxon>
        <taxon>Pentapetalae</taxon>
        <taxon>rosids</taxon>
        <taxon>Vitales</taxon>
        <taxon>Vitaceae</taxon>
        <taxon>Viteae</taxon>
        <taxon>Vitis</taxon>
    </lineage>
</organism>
<reference evidence="1 2" key="1">
    <citation type="journal article" date="2018" name="PLoS Genet.">
        <title>Population sequencing reveals clonal diversity and ancestral inbreeding in the grapevine cultivar Chardonnay.</title>
        <authorList>
            <person name="Roach M.J."/>
            <person name="Johnson D.L."/>
            <person name="Bohlmann J."/>
            <person name="van Vuuren H.J."/>
            <person name="Jones S.J."/>
            <person name="Pretorius I.S."/>
            <person name="Schmidt S.A."/>
            <person name="Borneman A.R."/>
        </authorList>
    </citation>
    <scope>NUCLEOTIDE SEQUENCE [LARGE SCALE GENOMIC DNA]</scope>
    <source>
        <strain evidence="2">cv. Chardonnay</strain>
        <tissue evidence="1">Leaf</tissue>
    </source>
</reference>
<gene>
    <name evidence="1" type="ORF">CK203_002540</name>
</gene>
<comment type="caution">
    <text evidence="1">The sequence shown here is derived from an EMBL/GenBank/DDBJ whole genome shotgun (WGS) entry which is preliminary data.</text>
</comment>
<name>A0A438KH62_VITVI</name>
<sequence length="89" mass="10479">MCHCLHLVHSPWRQHSWQQLPLTHQPLSERQQSRLRQTDSGTTTSLLGKLFSGLEISLPIHINHIDHFLCRTFLSPYRLIENVAFQQMH</sequence>
<dbReference type="AlphaFoldDB" id="A0A438KH62"/>
<proteinExistence type="predicted"/>
<evidence type="ECO:0000313" key="1">
    <source>
        <dbReference type="EMBL" id="RVX20530.1"/>
    </source>
</evidence>
<protein>
    <submittedName>
        <fullName evidence="1">Uncharacterized protein</fullName>
    </submittedName>
</protein>